<evidence type="ECO:0000313" key="2">
    <source>
        <dbReference type="EMBL" id="KIQ31970.1"/>
    </source>
</evidence>
<gene>
    <name evidence="2" type="ORF">RT97_12945</name>
</gene>
<dbReference type="EMBL" id="JXQQ01000028">
    <property type="protein sequence ID" value="KIQ31970.1"/>
    <property type="molecule type" value="Genomic_DNA"/>
</dbReference>
<evidence type="ECO:0000313" key="3">
    <source>
        <dbReference type="Proteomes" id="UP000032067"/>
    </source>
</evidence>
<dbReference type="Proteomes" id="UP000032067">
    <property type="component" value="Unassembled WGS sequence"/>
</dbReference>
<dbReference type="SUPFAM" id="SSF160719">
    <property type="entry name" value="gpW/gp25-like"/>
    <property type="match status" value="1"/>
</dbReference>
<accession>A0A0D0MRV3</accession>
<dbReference type="PANTHER" id="PTHR38595:SF2">
    <property type="entry name" value="TYPE VI SECRETION SYSTEM BASEPLATE SUBUNIT TSSE"/>
    <property type="match status" value="1"/>
</dbReference>
<evidence type="ECO:0000259" key="1">
    <source>
        <dbReference type="Pfam" id="PF04965"/>
    </source>
</evidence>
<dbReference type="NCBIfam" id="TIGR03357">
    <property type="entry name" value="VI_zyme"/>
    <property type="match status" value="1"/>
</dbReference>
<name>A0A0D0MRV3_VARPD</name>
<proteinExistence type="predicted"/>
<dbReference type="InterPro" id="IPR017737">
    <property type="entry name" value="TssE1-like"/>
</dbReference>
<protein>
    <submittedName>
        <fullName evidence="2">Type VI secretion protein</fullName>
    </submittedName>
</protein>
<dbReference type="InterPro" id="IPR007048">
    <property type="entry name" value="IraD/Gp25-like"/>
</dbReference>
<dbReference type="InterPro" id="IPR053176">
    <property type="entry name" value="T6SS_TssE1-like"/>
</dbReference>
<reference evidence="2 3" key="1">
    <citation type="submission" date="2014-12" db="EMBL/GenBank/DDBJ databases">
        <title>16Stimator: statistical estimation of ribosomal gene copy numbers from draft genome assemblies.</title>
        <authorList>
            <person name="Perisin M.A."/>
            <person name="Vetter M."/>
            <person name="Gilbert J.A."/>
            <person name="Bergelson J."/>
        </authorList>
    </citation>
    <scope>NUCLEOTIDE SEQUENCE [LARGE SCALE GENOMIC DNA]</scope>
    <source>
        <strain evidence="2 3">MEDvA23</strain>
    </source>
</reference>
<organism evidence="2 3">
    <name type="scientific">Variovorax paradoxus</name>
    <dbReference type="NCBI Taxonomy" id="34073"/>
    <lineage>
        <taxon>Bacteria</taxon>
        <taxon>Pseudomonadati</taxon>
        <taxon>Pseudomonadota</taxon>
        <taxon>Betaproteobacteria</taxon>
        <taxon>Burkholderiales</taxon>
        <taxon>Comamonadaceae</taxon>
        <taxon>Variovorax</taxon>
    </lineage>
</organism>
<dbReference type="Gene3D" id="3.10.450.40">
    <property type="match status" value="1"/>
</dbReference>
<dbReference type="PANTHER" id="PTHR38595">
    <property type="entry name" value="CYTOPLASMIC PROTEIN-RELATED"/>
    <property type="match status" value="1"/>
</dbReference>
<sequence length="143" mass="15565">MSEFRLLERVARWESGMERHGAAGASLLIDSVIAHLRCILNTRQGSVPLDPQFGVPDFTNLAGGLSAGSVRDIEVAIRQVILRYEPRLGAPQVTLRADPGDPMSLRFDVDGRLEVDGQEIPLQLSTIVGSNGKVSVPDHALRR</sequence>
<comment type="caution">
    <text evidence="2">The sequence shown here is derived from an EMBL/GenBank/DDBJ whole genome shotgun (WGS) entry which is preliminary data.</text>
</comment>
<dbReference type="Pfam" id="PF04965">
    <property type="entry name" value="GPW_gp25"/>
    <property type="match status" value="1"/>
</dbReference>
<dbReference type="OrthoDB" id="1524306at2"/>
<feature type="domain" description="IraD/Gp25-like" evidence="1">
    <location>
        <begin position="30"/>
        <end position="116"/>
    </location>
</feature>
<dbReference type="AlphaFoldDB" id="A0A0D0MRV3"/>